<keyword evidence="2 6" id="KW-0547">Nucleotide-binding</keyword>
<dbReference type="CDD" id="cd01991">
    <property type="entry name" value="Asn_synthase_B_C"/>
    <property type="match status" value="1"/>
</dbReference>
<dbReference type="RefSeq" id="XP_008603947.1">
    <property type="nucleotide sequence ID" value="XM_008605725.1"/>
</dbReference>
<dbReference type="PROSITE" id="PS51278">
    <property type="entry name" value="GATASE_TYPE_2"/>
    <property type="match status" value="1"/>
</dbReference>
<keyword evidence="1 7" id="KW-0028">Amino-acid biosynthesis</keyword>
<evidence type="ECO:0000256" key="7">
    <source>
        <dbReference type="PIRSR" id="PIRSR001589-1"/>
    </source>
</evidence>
<dbReference type="InterPro" id="IPR006426">
    <property type="entry name" value="Asn_synth_AEB"/>
</dbReference>
<evidence type="ECO:0000256" key="2">
    <source>
        <dbReference type="ARBA" id="ARBA00022741"/>
    </source>
</evidence>
<evidence type="ECO:0000256" key="1">
    <source>
        <dbReference type="ARBA" id="ARBA00022605"/>
    </source>
</evidence>
<dbReference type="Pfam" id="PF00733">
    <property type="entry name" value="Asn_synthase"/>
    <property type="match status" value="2"/>
</dbReference>
<dbReference type="SUPFAM" id="SSF52402">
    <property type="entry name" value="Adenine nucleotide alpha hydrolases-like"/>
    <property type="match status" value="1"/>
</dbReference>
<name>T0QWD4_SAPDV</name>
<evidence type="ECO:0000259" key="9">
    <source>
        <dbReference type="PROSITE" id="PS51278"/>
    </source>
</evidence>
<gene>
    <name evidence="10" type="ORF">SDRG_00257</name>
</gene>
<dbReference type="GO" id="GO:0006529">
    <property type="term" value="P:asparagine biosynthetic process"/>
    <property type="evidence" value="ECO:0007669"/>
    <property type="project" value="UniProtKB-KW"/>
</dbReference>
<protein>
    <recommendedName>
        <fullName evidence="9">Glutamine amidotransferase type-2 domain-containing protein</fullName>
    </recommendedName>
</protein>
<evidence type="ECO:0000256" key="5">
    <source>
        <dbReference type="ARBA" id="ARBA00022962"/>
    </source>
</evidence>
<feature type="active site" description="For GATase activity" evidence="7">
    <location>
        <position position="2"/>
    </location>
</feature>
<organism evidence="10 11">
    <name type="scientific">Saprolegnia diclina (strain VS20)</name>
    <dbReference type="NCBI Taxonomy" id="1156394"/>
    <lineage>
        <taxon>Eukaryota</taxon>
        <taxon>Sar</taxon>
        <taxon>Stramenopiles</taxon>
        <taxon>Oomycota</taxon>
        <taxon>Saprolegniomycetes</taxon>
        <taxon>Saprolegniales</taxon>
        <taxon>Saprolegniaceae</taxon>
        <taxon>Saprolegnia</taxon>
    </lineage>
</organism>
<dbReference type="Gene3D" id="3.40.50.620">
    <property type="entry name" value="HUPs"/>
    <property type="match status" value="1"/>
</dbReference>
<proteinExistence type="predicted"/>
<evidence type="ECO:0000256" key="4">
    <source>
        <dbReference type="ARBA" id="ARBA00022888"/>
    </source>
</evidence>
<dbReference type="Gene3D" id="3.60.20.10">
    <property type="entry name" value="Glutamine Phosphoribosylpyrophosphate, subunit 1, domain 1"/>
    <property type="match status" value="1"/>
</dbReference>
<dbReference type="OMA" id="SVYESCP"/>
<keyword evidence="3 6" id="KW-0067">ATP-binding</keyword>
<dbReference type="InterPro" id="IPR029055">
    <property type="entry name" value="Ntn_hydrolases_N"/>
</dbReference>
<accession>T0QWD4</accession>
<feature type="binding site" evidence="8">
    <location>
        <position position="267"/>
    </location>
    <ligand>
        <name>ATP</name>
        <dbReference type="ChEBI" id="CHEBI:30616"/>
    </ligand>
</feature>
<dbReference type="STRING" id="1156394.T0QWD4"/>
<dbReference type="GO" id="GO:0005524">
    <property type="term" value="F:ATP binding"/>
    <property type="evidence" value="ECO:0007669"/>
    <property type="project" value="UniProtKB-KW"/>
</dbReference>
<evidence type="ECO:0000256" key="6">
    <source>
        <dbReference type="PIRNR" id="PIRNR001589"/>
    </source>
</evidence>
<dbReference type="VEuPathDB" id="FungiDB:SDRG_00257"/>
<keyword evidence="4 7" id="KW-0061">Asparagine biosynthesis</keyword>
<dbReference type="eggNOG" id="KOG0573">
    <property type="taxonomic scope" value="Eukaryota"/>
</dbReference>
<dbReference type="PIRSF" id="PIRSF001589">
    <property type="entry name" value="Asn_synthetase_glu-h"/>
    <property type="match status" value="1"/>
</dbReference>
<dbReference type="PANTHER" id="PTHR45937">
    <property type="entry name" value="ASPARAGINE SYNTHETASE DOMAIN-CONTAINING PROTEIN 1"/>
    <property type="match status" value="1"/>
</dbReference>
<dbReference type="GO" id="GO:0004066">
    <property type="term" value="F:asparagine synthase (glutamine-hydrolyzing) activity"/>
    <property type="evidence" value="ECO:0007669"/>
    <property type="project" value="InterPro"/>
</dbReference>
<sequence length="547" mass="58360">MCGIAAVLGSAAAVASPACVQLQRDMEAAIARRGPDHFGSIERSKNGAAVVLSAAVLHLRGATMATQPVLDASGSVLLWNGEVFGGLSIPACSSDTAVVAQVLFDATRADTDPALVAAHVIEALASVEGPFALCFFHEATETLVYGRDRLGRRSLLEHMPSSPDDVAVIASIAHPTMVCKEIPCTGLFYYNDGMASPGLAPWPPSVPAVAPPQTLPAALDALAFDDALSLSMQRAAKGLLSVLYSAVAIRLESVPSCNHNEPSVGILFSGGLDSVVLAALAHHALPPHEPLELYNVCFDTAHASPDRKAAVVSWNELRRLFPTRDFRLVEMDIDGQSVTAAQPDVVACMQPCVTHMDFNIGTAFWFLARGVGCLAVTPHDMSPHSAPRPPYASNVKVLLVGIGADEQLAGYGRHKAAFERDGYDGLRAELRMDMDRLWLRNLGRDDRMISDHGREARFPYLDEHVVNFLAATPLDDVVDFSQPRGVGDKLLLRVVARGLGLRHCTGLPKQAIQFGTRMAKHSNATARAPRLVQGATPFLPAKRSSAG</sequence>
<dbReference type="Pfam" id="PF13537">
    <property type="entry name" value="GATase_7"/>
    <property type="match status" value="1"/>
</dbReference>
<dbReference type="PANTHER" id="PTHR45937:SF1">
    <property type="entry name" value="ASPARAGINE SYNTHETASE DOMAIN-CONTAINING PROTEIN 1"/>
    <property type="match status" value="1"/>
</dbReference>
<dbReference type="InterPro" id="IPR001962">
    <property type="entry name" value="Asn_synthase"/>
</dbReference>
<feature type="binding site" evidence="8">
    <location>
        <position position="110"/>
    </location>
    <ligand>
        <name>L-glutamine</name>
        <dbReference type="ChEBI" id="CHEBI:58359"/>
    </ligand>
</feature>
<dbReference type="SUPFAM" id="SSF56235">
    <property type="entry name" value="N-terminal nucleophile aminohydrolases (Ntn hydrolases)"/>
    <property type="match status" value="1"/>
</dbReference>
<dbReference type="InterPro" id="IPR014729">
    <property type="entry name" value="Rossmann-like_a/b/a_fold"/>
</dbReference>
<evidence type="ECO:0000256" key="8">
    <source>
        <dbReference type="PIRSR" id="PIRSR001589-2"/>
    </source>
</evidence>
<keyword evidence="11" id="KW-1185">Reference proteome</keyword>
<feature type="binding site" evidence="8">
    <location>
        <position position="296"/>
    </location>
    <ligand>
        <name>ATP</name>
        <dbReference type="ChEBI" id="CHEBI:30616"/>
    </ligand>
</feature>
<dbReference type="OrthoDB" id="10252281at2759"/>
<dbReference type="InterPro" id="IPR017932">
    <property type="entry name" value="GATase_2_dom"/>
</dbReference>
<feature type="domain" description="Glutamine amidotransferase type-2" evidence="9">
    <location>
        <begin position="2"/>
        <end position="246"/>
    </location>
</feature>
<reference evidence="10 11" key="1">
    <citation type="submission" date="2012-04" db="EMBL/GenBank/DDBJ databases">
        <title>The Genome Sequence of Saprolegnia declina VS20.</title>
        <authorList>
            <consortium name="The Broad Institute Genome Sequencing Platform"/>
            <person name="Russ C."/>
            <person name="Nusbaum C."/>
            <person name="Tyler B."/>
            <person name="van West P."/>
            <person name="Dieguez-Uribeondo J."/>
            <person name="de Bruijn I."/>
            <person name="Tripathy S."/>
            <person name="Jiang R."/>
            <person name="Young S.K."/>
            <person name="Zeng Q."/>
            <person name="Gargeya S."/>
            <person name="Fitzgerald M."/>
            <person name="Haas B."/>
            <person name="Abouelleil A."/>
            <person name="Alvarado L."/>
            <person name="Arachchi H.M."/>
            <person name="Berlin A."/>
            <person name="Chapman S.B."/>
            <person name="Goldberg J."/>
            <person name="Griggs A."/>
            <person name="Gujja S."/>
            <person name="Hansen M."/>
            <person name="Howarth C."/>
            <person name="Imamovic A."/>
            <person name="Larimer J."/>
            <person name="McCowen C."/>
            <person name="Montmayeur A."/>
            <person name="Murphy C."/>
            <person name="Neiman D."/>
            <person name="Pearson M."/>
            <person name="Priest M."/>
            <person name="Roberts A."/>
            <person name="Saif S."/>
            <person name="Shea T."/>
            <person name="Sisk P."/>
            <person name="Sykes S."/>
            <person name="Wortman J."/>
            <person name="Nusbaum C."/>
            <person name="Birren B."/>
        </authorList>
    </citation>
    <scope>NUCLEOTIDE SEQUENCE [LARGE SCALE GENOMIC DNA]</scope>
    <source>
        <strain evidence="10 11">VS20</strain>
    </source>
</reference>
<dbReference type="GeneID" id="19940984"/>
<evidence type="ECO:0000256" key="3">
    <source>
        <dbReference type="ARBA" id="ARBA00022840"/>
    </source>
</evidence>
<dbReference type="InterPro" id="IPR051857">
    <property type="entry name" value="Asn_synthetase_domain"/>
</dbReference>
<dbReference type="InParanoid" id="T0QWD4"/>
<evidence type="ECO:0000313" key="10">
    <source>
        <dbReference type="EMBL" id="EQC42524.1"/>
    </source>
</evidence>
<dbReference type="Proteomes" id="UP000030762">
    <property type="component" value="Unassembled WGS sequence"/>
</dbReference>
<evidence type="ECO:0000313" key="11">
    <source>
        <dbReference type="Proteomes" id="UP000030762"/>
    </source>
</evidence>
<keyword evidence="5 7" id="KW-0315">Glutamine amidotransferase</keyword>
<dbReference type="AlphaFoldDB" id="T0QWD4"/>
<dbReference type="EMBL" id="JH767132">
    <property type="protein sequence ID" value="EQC42524.1"/>
    <property type="molecule type" value="Genomic_DNA"/>
</dbReference>